<accession>A0A3M8B5N3</accession>
<organism evidence="1 2">
    <name type="scientific">Brevibacillus gelatini</name>
    <dbReference type="NCBI Taxonomy" id="1655277"/>
    <lineage>
        <taxon>Bacteria</taxon>
        <taxon>Bacillati</taxon>
        <taxon>Bacillota</taxon>
        <taxon>Bacilli</taxon>
        <taxon>Bacillales</taxon>
        <taxon>Paenibacillaceae</taxon>
        <taxon>Brevibacillus</taxon>
    </lineage>
</organism>
<dbReference type="RefSeq" id="WP_122904320.1">
    <property type="nucleotide sequence ID" value="NZ_RHHS01000017.1"/>
</dbReference>
<proteinExistence type="predicted"/>
<sequence length="233" mass="27195">MGEEVIALTCRTCRQLSEPIKMESKFFDIVGFENDVMEWSDFATEVPPLDDPYWVRSERPPVQGQARTVKVYHPFHMQMGKPFWMLYTPLSSSLNGWDSHPEEIEQSCFVQCSIERVIERNEWQAWLQVKVLEVRMIHDFAHDFPVRKGDDGYLDDFRMFRKPSICHYRDWLFISAGAEGDLGVLWGIVKQIEGRYHLLAFGDWGFHKNNVFGGNILLPTQSMEELIGQAEQD</sequence>
<name>A0A3M8B5N3_9BACL</name>
<evidence type="ECO:0000313" key="2">
    <source>
        <dbReference type="Proteomes" id="UP000268829"/>
    </source>
</evidence>
<dbReference type="Proteomes" id="UP000268829">
    <property type="component" value="Unassembled WGS sequence"/>
</dbReference>
<gene>
    <name evidence="1" type="ORF">EDM57_08515</name>
</gene>
<dbReference type="OrthoDB" id="2665003at2"/>
<keyword evidence="2" id="KW-1185">Reference proteome</keyword>
<protein>
    <submittedName>
        <fullName evidence="1">Uncharacterized protein</fullName>
    </submittedName>
</protein>
<comment type="caution">
    <text evidence="1">The sequence shown here is derived from an EMBL/GenBank/DDBJ whole genome shotgun (WGS) entry which is preliminary data.</text>
</comment>
<reference evidence="1 2" key="1">
    <citation type="submission" date="2018-10" db="EMBL/GenBank/DDBJ databases">
        <title>Phylogenomics of Brevibacillus.</title>
        <authorList>
            <person name="Dunlap C."/>
        </authorList>
    </citation>
    <scope>NUCLEOTIDE SEQUENCE [LARGE SCALE GENOMIC DNA]</scope>
    <source>
        <strain evidence="1 2">DSM 100115</strain>
    </source>
</reference>
<dbReference type="AlphaFoldDB" id="A0A3M8B5N3"/>
<evidence type="ECO:0000313" key="1">
    <source>
        <dbReference type="EMBL" id="RNB58746.1"/>
    </source>
</evidence>
<dbReference type="EMBL" id="RHHS01000017">
    <property type="protein sequence ID" value="RNB58746.1"/>
    <property type="molecule type" value="Genomic_DNA"/>
</dbReference>